<proteinExistence type="inferred from homology"/>
<evidence type="ECO:0000256" key="2">
    <source>
        <dbReference type="ARBA" id="ARBA00010742"/>
    </source>
</evidence>
<dbReference type="GO" id="GO:0016020">
    <property type="term" value="C:membrane"/>
    <property type="evidence" value="ECO:0007669"/>
    <property type="project" value="InterPro"/>
</dbReference>
<feature type="domain" description="SsuA/THI5-like" evidence="7">
    <location>
        <begin position="64"/>
        <end position="244"/>
    </location>
</feature>
<gene>
    <name evidence="8" type="ORF">BFL28_13235</name>
</gene>
<accession>A0A1E3LYP4</accession>
<protein>
    <recommendedName>
        <fullName evidence="6">Putative aliphatic sulfonates-binding protein</fullName>
    </recommendedName>
</protein>
<evidence type="ECO:0000313" key="9">
    <source>
        <dbReference type="Proteomes" id="UP000094487"/>
    </source>
</evidence>
<dbReference type="FunFam" id="3.40.190.10:FF:000050">
    <property type="entry name" value="Sulfonate ABC transporter substrate-binding protein"/>
    <property type="match status" value="1"/>
</dbReference>
<keyword evidence="9" id="KW-1185">Reference proteome</keyword>
<sequence>MIHLNRREMLVSSVALFALGACRGQSVHTTQARVGYLRTQGPIVDLGIDSAAIEQGNIKLFPFESGNDVLEAIMADGIDVGETGEVQPIFAQSAGHKVKVVGSTEPAALTSMLVRDDAPLRNIADLKGRKVSFIAGTNSHWLLLRALDRAGLKQGDIAPVSLGGSDGLSALFSGDIDALVMTAPTTQIAVSNGARVLFNNRGLTNSALYYVAKDSTIAKRPELIEGFLRALSQHIRWTAQNPDRFIDVAVKDLGVTPDVGRALLNVLPKKLVPVGDGAVGTYNQQIADAFAAQGLIPGRIEAAQSVSGEFDKVLTP</sequence>
<evidence type="ECO:0000256" key="5">
    <source>
        <dbReference type="ARBA" id="ARBA00055538"/>
    </source>
</evidence>
<dbReference type="Pfam" id="PF09084">
    <property type="entry name" value="NMT1"/>
    <property type="match status" value="1"/>
</dbReference>
<dbReference type="EMBL" id="MDDS01000011">
    <property type="protein sequence ID" value="ODP38878.1"/>
    <property type="molecule type" value="Genomic_DNA"/>
</dbReference>
<comment type="similarity">
    <text evidence="2">Belongs to the bacterial solute-binding protein SsuA/TauA family.</text>
</comment>
<comment type="caution">
    <text evidence="8">The sequence shown here is derived from an EMBL/GenBank/DDBJ whole genome shotgun (WGS) entry which is preliminary data.</text>
</comment>
<dbReference type="OrthoDB" id="9802896at2"/>
<dbReference type="NCBIfam" id="TIGR01728">
    <property type="entry name" value="SsuA_fam"/>
    <property type="match status" value="1"/>
</dbReference>
<dbReference type="AlphaFoldDB" id="A0A1E3LYP4"/>
<reference evidence="8 9" key="1">
    <citation type="submission" date="2016-08" db="EMBL/GenBank/DDBJ databases">
        <title>Draft genome of the agarase producing Sphingomonas sp. MCT13.</title>
        <authorList>
            <person name="D'Andrea M.M."/>
            <person name="Rossolini G.M."/>
            <person name="Thaller M.C."/>
        </authorList>
    </citation>
    <scope>NUCLEOTIDE SEQUENCE [LARGE SCALE GENOMIC DNA]</scope>
    <source>
        <strain evidence="8 9">MCT13</strain>
    </source>
</reference>
<dbReference type="PROSITE" id="PS51257">
    <property type="entry name" value="PROKAR_LIPOPROTEIN"/>
    <property type="match status" value="1"/>
</dbReference>
<dbReference type="SUPFAM" id="SSF53850">
    <property type="entry name" value="Periplasmic binding protein-like II"/>
    <property type="match status" value="1"/>
</dbReference>
<keyword evidence="3" id="KW-0813">Transport</keyword>
<evidence type="ECO:0000259" key="7">
    <source>
        <dbReference type="Pfam" id="PF09084"/>
    </source>
</evidence>
<dbReference type="PANTHER" id="PTHR30024:SF42">
    <property type="entry name" value="ALIPHATIC SULFONATES-BINDING PROTEIN-RELATED"/>
    <property type="match status" value="1"/>
</dbReference>
<comment type="subcellular location">
    <subcellularLocation>
        <location evidence="1">Periplasm</location>
    </subcellularLocation>
</comment>
<dbReference type="Proteomes" id="UP000094487">
    <property type="component" value="Unassembled WGS sequence"/>
</dbReference>
<dbReference type="STRING" id="1888892.BFL28_13235"/>
<dbReference type="GO" id="GO:0042626">
    <property type="term" value="F:ATPase-coupled transmembrane transporter activity"/>
    <property type="evidence" value="ECO:0007669"/>
    <property type="project" value="InterPro"/>
</dbReference>
<name>A0A1E3LYP4_9SPHN</name>
<comment type="function">
    <text evidence="5">Part of a binding-protein-dependent transport system for aliphatic sulfonates. Putative binding protein.</text>
</comment>
<keyword evidence="4" id="KW-0732">Signal</keyword>
<evidence type="ECO:0000256" key="3">
    <source>
        <dbReference type="ARBA" id="ARBA00022448"/>
    </source>
</evidence>
<dbReference type="InterPro" id="IPR010067">
    <property type="entry name" value="ABC_SsuA_sub-bd"/>
</dbReference>
<dbReference type="Gene3D" id="3.40.190.10">
    <property type="entry name" value="Periplasmic binding protein-like II"/>
    <property type="match status" value="2"/>
</dbReference>
<dbReference type="GO" id="GO:0042597">
    <property type="term" value="C:periplasmic space"/>
    <property type="evidence" value="ECO:0007669"/>
    <property type="project" value="UniProtKB-SubCell"/>
</dbReference>
<evidence type="ECO:0000256" key="4">
    <source>
        <dbReference type="ARBA" id="ARBA00022729"/>
    </source>
</evidence>
<evidence type="ECO:0000256" key="6">
    <source>
        <dbReference type="ARBA" id="ARBA00070228"/>
    </source>
</evidence>
<dbReference type="InterPro" id="IPR015168">
    <property type="entry name" value="SsuA/THI5"/>
</dbReference>
<dbReference type="PANTHER" id="PTHR30024">
    <property type="entry name" value="ALIPHATIC SULFONATES-BINDING PROTEIN-RELATED"/>
    <property type="match status" value="1"/>
</dbReference>
<organism evidence="8 9">
    <name type="scientific">Sphingomonas turrisvirgatae</name>
    <dbReference type="NCBI Taxonomy" id="1888892"/>
    <lineage>
        <taxon>Bacteria</taxon>
        <taxon>Pseudomonadati</taxon>
        <taxon>Pseudomonadota</taxon>
        <taxon>Alphaproteobacteria</taxon>
        <taxon>Sphingomonadales</taxon>
        <taxon>Sphingomonadaceae</taxon>
        <taxon>Sphingomonas</taxon>
    </lineage>
</organism>
<evidence type="ECO:0000256" key="1">
    <source>
        <dbReference type="ARBA" id="ARBA00004418"/>
    </source>
</evidence>
<evidence type="ECO:0000313" key="8">
    <source>
        <dbReference type="EMBL" id="ODP38878.1"/>
    </source>
</evidence>